<gene>
    <name evidence="1" type="ORF">BST26_20700</name>
</gene>
<dbReference type="RefSeq" id="WP_083033754.1">
    <property type="nucleotide sequence ID" value="NZ_JACKRM010000028.1"/>
</dbReference>
<keyword evidence="2" id="KW-1185">Reference proteome</keyword>
<name>A0A1X0CRL4_9MYCO</name>
<dbReference type="Proteomes" id="UP000192801">
    <property type="component" value="Unassembled WGS sequence"/>
</dbReference>
<accession>A0A1X0CRL4</accession>
<evidence type="ECO:0000313" key="1">
    <source>
        <dbReference type="EMBL" id="ORA62807.1"/>
    </source>
</evidence>
<reference evidence="1 2" key="1">
    <citation type="submission" date="2016-12" db="EMBL/GenBank/DDBJ databases">
        <title>The new phylogeny of genus Mycobacterium.</title>
        <authorList>
            <person name="Tortoli E."/>
            <person name="Trovato A."/>
            <person name="Cirillo D.M."/>
        </authorList>
    </citation>
    <scope>NUCLEOTIDE SEQUENCE [LARGE SCALE GENOMIC DNA]</scope>
    <source>
        <strain evidence="1 2">DSM 45130</strain>
    </source>
</reference>
<organism evidence="1 2">
    <name type="scientific">Mycolicibacterium insubricum</name>
    <dbReference type="NCBI Taxonomy" id="444597"/>
    <lineage>
        <taxon>Bacteria</taxon>
        <taxon>Bacillati</taxon>
        <taxon>Actinomycetota</taxon>
        <taxon>Actinomycetes</taxon>
        <taxon>Mycobacteriales</taxon>
        <taxon>Mycobacteriaceae</taxon>
        <taxon>Mycolicibacterium</taxon>
    </lineage>
</organism>
<dbReference type="AlphaFoldDB" id="A0A1X0CRL4"/>
<comment type="caution">
    <text evidence="1">The sequence shown here is derived from an EMBL/GenBank/DDBJ whole genome shotgun (WGS) entry which is preliminary data.</text>
</comment>
<protein>
    <submittedName>
        <fullName evidence="1">Uncharacterized protein</fullName>
    </submittedName>
</protein>
<sequence length="79" mass="7612">MVATATACAAVAYVPQSVFVAAAPSLADSSADVDGWAAGTGVSAGRVSVTTKAAAPSANAAADSAVGNQFRFNMAGSYL</sequence>
<evidence type="ECO:0000313" key="2">
    <source>
        <dbReference type="Proteomes" id="UP000192801"/>
    </source>
</evidence>
<proteinExistence type="predicted"/>
<dbReference type="EMBL" id="MVHS01000088">
    <property type="protein sequence ID" value="ORA62807.1"/>
    <property type="molecule type" value="Genomic_DNA"/>
</dbReference>